<evidence type="ECO:0000256" key="4">
    <source>
        <dbReference type="ARBA" id="ARBA00023212"/>
    </source>
</evidence>
<feature type="non-terminal residue" evidence="5">
    <location>
        <position position="58"/>
    </location>
</feature>
<sequence length="58" mass="6216">QDSTTLPPKAFQAALELSQLLDTGLDKDTLAILLELLDAGVNPEALATVVRELRREAA</sequence>
<dbReference type="RefSeq" id="XP_002956536.1">
    <property type="nucleotide sequence ID" value="XM_002956490.1"/>
</dbReference>
<dbReference type="EMBL" id="GL378382">
    <property type="protein sequence ID" value="EFJ42473.1"/>
    <property type="molecule type" value="Genomic_DNA"/>
</dbReference>
<dbReference type="GO" id="GO:0005819">
    <property type="term" value="C:spindle"/>
    <property type="evidence" value="ECO:0007669"/>
    <property type="project" value="TreeGrafter"/>
</dbReference>
<dbReference type="KEGG" id="vcn:VOLCADRAFT_49112"/>
<proteinExistence type="inferred from homology"/>
<evidence type="ECO:0000313" key="6">
    <source>
        <dbReference type="Proteomes" id="UP000001058"/>
    </source>
</evidence>
<keyword evidence="3" id="KW-0963">Cytoplasm</keyword>
<feature type="non-terminal residue" evidence="5">
    <location>
        <position position="1"/>
    </location>
</feature>
<dbReference type="Proteomes" id="UP000001058">
    <property type="component" value="Unassembled WGS sequence"/>
</dbReference>
<name>D8UCY8_VOLCA</name>
<dbReference type="PANTHER" id="PTHR28520:SF2">
    <property type="entry name" value="MITOTIC-SPINDLE ORGANIZING PROTEIN 1"/>
    <property type="match status" value="1"/>
</dbReference>
<comment type="similarity">
    <text evidence="2">Belongs to the MOZART1 family.</text>
</comment>
<dbReference type="AlphaFoldDB" id="D8UCY8"/>
<dbReference type="PANTHER" id="PTHR28520">
    <property type="entry name" value="MITOTIC-SPINDLE ORGANIZING PROTEIN 1"/>
    <property type="match status" value="1"/>
</dbReference>
<dbReference type="GO" id="GO:0033566">
    <property type="term" value="P:gamma-tubulin complex localization"/>
    <property type="evidence" value="ECO:0007669"/>
    <property type="project" value="InterPro"/>
</dbReference>
<gene>
    <name evidence="5" type="ORF">VOLCADRAFT_49112</name>
</gene>
<comment type="subcellular location">
    <subcellularLocation>
        <location evidence="1">Cytoplasm</location>
        <location evidence="1">Cytoskeleton</location>
        <location evidence="1">Microtubule organizing center</location>
    </subcellularLocation>
</comment>
<evidence type="ECO:0000313" key="5">
    <source>
        <dbReference type="EMBL" id="EFJ42473.1"/>
    </source>
</evidence>
<reference evidence="5 6" key="1">
    <citation type="journal article" date="2010" name="Science">
        <title>Genomic analysis of organismal complexity in the multicellular green alga Volvox carteri.</title>
        <authorList>
            <person name="Prochnik S.E."/>
            <person name="Umen J."/>
            <person name="Nedelcu A.M."/>
            <person name="Hallmann A."/>
            <person name="Miller S.M."/>
            <person name="Nishii I."/>
            <person name="Ferris P."/>
            <person name="Kuo A."/>
            <person name="Mitros T."/>
            <person name="Fritz-Laylin L.K."/>
            <person name="Hellsten U."/>
            <person name="Chapman J."/>
            <person name="Simakov O."/>
            <person name="Rensing S.A."/>
            <person name="Terry A."/>
            <person name="Pangilinan J."/>
            <person name="Kapitonov V."/>
            <person name="Jurka J."/>
            <person name="Salamov A."/>
            <person name="Shapiro H."/>
            <person name="Schmutz J."/>
            <person name="Grimwood J."/>
            <person name="Lindquist E."/>
            <person name="Lucas S."/>
            <person name="Grigoriev I.V."/>
            <person name="Schmitt R."/>
            <person name="Kirk D."/>
            <person name="Rokhsar D.S."/>
        </authorList>
    </citation>
    <scope>NUCLEOTIDE SEQUENCE [LARGE SCALE GENOMIC DNA]</scope>
    <source>
        <strain evidence="6">f. Nagariensis / Eve</strain>
    </source>
</reference>
<evidence type="ECO:0000256" key="3">
    <source>
        <dbReference type="ARBA" id="ARBA00022490"/>
    </source>
</evidence>
<accession>D8UCY8</accession>
<dbReference type="GO" id="GO:0051415">
    <property type="term" value="P:microtubule nucleation by interphase microtubule organizing center"/>
    <property type="evidence" value="ECO:0007669"/>
    <property type="project" value="TreeGrafter"/>
</dbReference>
<keyword evidence="6" id="KW-1185">Reference proteome</keyword>
<protein>
    <recommendedName>
        <fullName evidence="7">Mitotic-spindle organizing protein 1</fullName>
    </recommendedName>
</protein>
<dbReference type="GO" id="GO:0090307">
    <property type="term" value="P:mitotic spindle assembly"/>
    <property type="evidence" value="ECO:0007669"/>
    <property type="project" value="TreeGrafter"/>
</dbReference>
<dbReference type="FunCoup" id="D8UCY8">
    <property type="interactions" value="1047"/>
</dbReference>
<dbReference type="STRING" id="3068.D8UCY8"/>
<dbReference type="InterPro" id="IPR022214">
    <property type="entry name" value="MZT1"/>
</dbReference>
<dbReference type="InParanoid" id="D8UCY8"/>
<dbReference type="GeneID" id="9619791"/>
<dbReference type="GO" id="GO:0031021">
    <property type="term" value="C:interphase microtubule organizing center"/>
    <property type="evidence" value="ECO:0007669"/>
    <property type="project" value="TreeGrafter"/>
</dbReference>
<dbReference type="GO" id="GO:0000931">
    <property type="term" value="C:gamma-tubulin ring complex"/>
    <property type="evidence" value="ECO:0007669"/>
    <property type="project" value="InterPro"/>
</dbReference>
<dbReference type="OrthoDB" id="48571at2759"/>
<evidence type="ECO:0000256" key="1">
    <source>
        <dbReference type="ARBA" id="ARBA00004267"/>
    </source>
</evidence>
<evidence type="ECO:0008006" key="7">
    <source>
        <dbReference type="Google" id="ProtNLM"/>
    </source>
</evidence>
<dbReference type="Pfam" id="PF12554">
    <property type="entry name" value="MOZART1"/>
    <property type="match status" value="1"/>
</dbReference>
<keyword evidence="4" id="KW-0206">Cytoskeleton</keyword>
<dbReference type="eggNOG" id="ENOG502S6UI">
    <property type="taxonomic scope" value="Eukaryota"/>
</dbReference>
<organism evidence="6">
    <name type="scientific">Volvox carteri f. nagariensis</name>
    <dbReference type="NCBI Taxonomy" id="3068"/>
    <lineage>
        <taxon>Eukaryota</taxon>
        <taxon>Viridiplantae</taxon>
        <taxon>Chlorophyta</taxon>
        <taxon>core chlorophytes</taxon>
        <taxon>Chlorophyceae</taxon>
        <taxon>CS clade</taxon>
        <taxon>Chlamydomonadales</taxon>
        <taxon>Volvocaceae</taxon>
        <taxon>Volvox</taxon>
    </lineage>
</organism>
<evidence type="ECO:0000256" key="2">
    <source>
        <dbReference type="ARBA" id="ARBA00011015"/>
    </source>
</evidence>